<protein>
    <submittedName>
        <fullName evidence="2">Carbonic anhydrase</fullName>
    </submittedName>
</protein>
<evidence type="ECO:0000256" key="1">
    <source>
        <dbReference type="SAM" id="MobiDB-lite"/>
    </source>
</evidence>
<keyword evidence="3" id="KW-1185">Reference proteome</keyword>
<dbReference type="InParanoid" id="C1E037"/>
<dbReference type="OMA" id="QMNLCNI"/>
<feature type="region of interest" description="Disordered" evidence="1">
    <location>
        <begin position="1"/>
        <end position="36"/>
    </location>
</feature>
<gene>
    <name evidence="2" type="ORF">MICPUN_99052</name>
</gene>
<name>C1E037_MICCC</name>
<dbReference type="EMBL" id="CP001323">
    <property type="protein sequence ID" value="ACO61232.1"/>
    <property type="molecule type" value="Genomic_DNA"/>
</dbReference>
<reference evidence="2 3" key="1">
    <citation type="journal article" date="2009" name="Science">
        <title>Green evolution and dynamic adaptations revealed by genomes of the marine picoeukaryotes Micromonas.</title>
        <authorList>
            <person name="Worden A.Z."/>
            <person name="Lee J.H."/>
            <person name="Mock T."/>
            <person name="Rouze P."/>
            <person name="Simmons M.P."/>
            <person name="Aerts A.L."/>
            <person name="Allen A.E."/>
            <person name="Cuvelier M.L."/>
            <person name="Derelle E."/>
            <person name="Everett M.V."/>
            <person name="Foulon E."/>
            <person name="Grimwood J."/>
            <person name="Gundlach H."/>
            <person name="Henrissat B."/>
            <person name="Napoli C."/>
            <person name="McDonald S.M."/>
            <person name="Parker M.S."/>
            <person name="Rombauts S."/>
            <person name="Salamov A."/>
            <person name="Von Dassow P."/>
            <person name="Badger J.H."/>
            <person name="Coutinho P.M."/>
            <person name="Demir E."/>
            <person name="Dubchak I."/>
            <person name="Gentemann C."/>
            <person name="Eikrem W."/>
            <person name="Gready J.E."/>
            <person name="John U."/>
            <person name="Lanier W."/>
            <person name="Lindquist E.A."/>
            <person name="Lucas S."/>
            <person name="Mayer K.F."/>
            <person name="Moreau H."/>
            <person name="Not F."/>
            <person name="Otillar R."/>
            <person name="Panaud O."/>
            <person name="Pangilinan J."/>
            <person name="Paulsen I."/>
            <person name="Piegu B."/>
            <person name="Poliakov A."/>
            <person name="Robbens S."/>
            <person name="Schmutz J."/>
            <person name="Toulza E."/>
            <person name="Wyss T."/>
            <person name="Zelensky A."/>
            <person name="Zhou K."/>
            <person name="Armbrust E.V."/>
            <person name="Bhattacharya D."/>
            <person name="Goodenough U.W."/>
            <person name="Van de Peer Y."/>
            <person name="Grigoriev I.V."/>
        </authorList>
    </citation>
    <scope>NUCLEOTIDE SEQUENCE [LARGE SCALE GENOMIC DNA]</scope>
    <source>
        <strain evidence="3">RCC299 / NOUM17</strain>
    </source>
</reference>
<dbReference type="GeneID" id="8240688"/>
<organism evidence="2 3">
    <name type="scientific">Micromonas commoda (strain RCC299 / NOUM17 / CCMP2709)</name>
    <name type="common">Picoplanktonic green alga</name>
    <dbReference type="NCBI Taxonomy" id="296587"/>
    <lineage>
        <taxon>Eukaryota</taxon>
        <taxon>Viridiplantae</taxon>
        <taxon>Chlorophyta</taxon>
        <taxon>Mamiellophyceae</taxon>
        <taxon>Mamiellales</taxon>
        <taxon>Mamiellaceae</taxon>
        <taxon>Micromonas</taxon>
    </lineage>
</organism>
<dbReference type="OrthoDB" id="436883at2759"/>
<proteinExistence type="predicted"/>
<dbReference type="AlphaFoldDB" id="C1E037"/>
<dbReference type="KEGG" id="mis:MICPUN_99052"/>
<sequence>MTEVEEAPALYPCAEAEPQSPRDVTPGFVGEKPSRLPPSSIVTRVDTMALVNVHFHLGAEHRSEGEYDTTKPSDDTEARRRLRRLLDSGDPALPLETHGYYCDQSPGYVEKRDAGGLGEYAFEHCENVEVGQTYEVHWVYSTGAAAEESERLAPGLGGAMSTQVNPTVAVRAQVFYVTADRGDDLEGLAFSGWQSEMIGDGDAAYYSGSTTGRGYDNDASCSPVQVSWNVDRRCRAVSAASLDAMCAAMRERGMEADAAPQGSRDLVTEALSATEAYDMTREQIDAN</sequence>
<dbReference type="eggNOG" id="ENOG502SNUS">
    <property type="taxonomic scope" value="Eukaryota"/>
</dbReference>
<dbReference type="RefSeq" id="XP_002499974.1">
    <property type="nucleotide sequence ID" value="XM_002499928.1"/>
</dbReference>
<dbReference type="Proteomes" id="UP000002009">
    <property type="component" value="Chromosome 2"/>
</dbReference>
<accession>C1E037</accession>
<evidence type="ECO:0000313" key="2">
    <source>
        <dbReference type="EMBL" id="ACO61232.1"/>
    </source>
</evidence>
<dbReference type="InterPro" id="IPR018883">
    <property type="entry name" value="Delta_CA"/>
</dbReference>
<evidence type="ECO:0000313" key="3">
    <source>
        <dbReference type="Proteomes" id="UP000002009"/>
    </source>
</evidence>
<dbReference type="Pfam" id="PF10563">
    <property type="entry name" value="CA_like"/>
    <property type="match status" value="1"/>
</dbReference>